<protein>
    <recommendedName>
        <fullName evidence="3">Nucleic acid binding, OB-fold, tRNA/helicase-type</fullName>
    </recommendedName>
</protein>
<dbReference type="AlphaFoldDB" id="A7I8Y3"/>
<proteinExistence type="predicted"/>
<dbReference type="STRING" id="456442.Mboo_1677"/>
<evidence type="ECO:0000313" key="1">
    <source>
        <dbReference type="EMBL" id="ABS56194.1"/>
    </source>
</evidence>
<sequence length="257" mass="27125">MEGAARVFAGDYAQATLSVPADEPGNAAWVVTPGGAWCRSLYLCGALTEITEVADVLYCRLADPTGAFDLVAGGRRGVVAGQIRAIPVPSFVAVTGTAQLYRKGGGCVVQVRPEFVETIDKAGRNRWVIATADMAIARLEGLLSAIEGTTGDDRAARVVRHYSLTRENLRDMAAQIEVALAGACTVPDAPPATEEDISAAVMEIIRTESGPRGVSVEDVLTKAGVLGHTQRAVLAAIETLITNDDCYQPQKGYIRPL</sequence>
<evidence type="ECO:0008006" key="3">
    <source>
        <dbReference type="Google" id="ProtNLM"/>
    </source>
</evidence>
<name>A7I8Y3_METB6</name>
<dbReference type="KEGG" id="mbn:Mboo_1677"/>
<dbReference type="Proteomes" id="UP000002408">
    <property type="component" value="Chromosome"/>
</dbReference>
<gene>
    <name evidence="1" type="ordered locus">Mboo_1677</name>
</gene>
<accession>A7I8Y3</accession>
<dbReference type="OrthoDB" id="56523at2157"/>
<dbReference type="HOGENOM" id="CLU_080075_0_1_2"/>
<reference evidence="2" key="1">
    <citation type="journal article" date="2015" name="Microbiology">
        <title>Genome of Methanoregula boonei 6A8 reveals adaptations to oligotrophic peatland environments.</title>
        <authorList>
            <person name="Braeuer S."/>
            <person name="Cadillo-Quiroz H."/>
            <person name="Kyrpides N."/>
            <person name="Woyke T."/>
            <person name="Goodwin L."/>
            <person name="Detter C."/>
            <person name="Podell S."/>
            <person name="Yavitt J.B."/>
            <person name="Zinder S.H."/>
        </authorList>
    </citation>
    <scope>NUCLEOTIDE SEQUENCE [LARGE SCALE GENOMIC DNA]</scope>
    <source>
        <strain evidence="2">DSM 21154 / JCM 14090 / 6A8</strain>
    </source>
</reference>
<dbReference type="EMBL" id="CP000780">
    <property type="protein sequence ID" value="ABS56194.1"/>
    <property type="molecule type" value="Genomic_DNA"/>
</dbReference>
<keyword evidence="2" id="KW-1185">Reference proteome</keyword>
<organism evidence="1 2">
    <name type="scientific">Methanoregula boonei (strain DSM 21154 / JCM 14090 / 6A8)</name>
    <dbReference type="NCBI Taxonomy" id="456442"/>
    <lineage>
        <taxon>Archaea</taxon>
        <taxon>Methanobacteriati</taxon>
        <taxon>Methanobacteriota</taxon>
        <taxon>Stenosarchaea group</taxon>
        <taxon>Methanomicrobia</taxon>
        <taxon>Methanomicrobiales</taxon>
        <taxon>Methanoregulaceae</taxon>
        <taxon>Methanoregula</taxon>
    </lineage>
</organism>
<evidence type="ECO:0000313" key="2">
    <source>
        <dbReference type="Proteomes" id="UP000002408"/>
    </source>
</evidence>
<dbReference type="eggNOG" id="arCOG02258">
    <property type="taxonomic scope" value="Archaea"/>
</dbReference>